<dbReference type="InterPro" id="IPR049416">
    <property type="entry name" value="VinK-like_small"/>
</dbReference>
<sequence length="302" mass="34131">MNVSLVLFFPGLTPTRYDAIGDFVTTHRHAERRFAEADEVLGYPLIEAYKNASIYDWEVYQSGYMALTLALADWAEEHYGERPELCGGQSYGAVMAAVRAGALSYADALRLMARSVQVEQDYFSSQREPIGCHFFYKLSYDTVQKLIEEFRAQGLWMELSVAFDTSVHAVSAHQDTLTRFEQRVREEGGMPFYTVDRAEHCSALARLRDRLADEVYGTVTWRDTTIPMISDVDGRCLTSGEEIKQDLLDGWTTPVHWRTVMDGIGRAGGDRVWIPGPRNMFARISNRAYPTRVISPKTALAA</sequence>
<dbReference type="PANTHER" id="PTHR42681">
    <property type="entry name" value="MALONYL-COA-ACYL CARRIER PROTEIN TRANSACYLASE, MITOCHONDRIAL"/>
    <property type="match status" value="1"/>
</dbReference>
<dbReference type="Gene3D" id="3.30.70.250">
    <property type="entry name" value="Malonyl-CoA ACP transacylase, ACP-binding"/>
    <property type="match status" value="1"/>
</dbReference>
<dbReference type="Pfam" id="PF21124">
    <property type="entry name" value="VinK_C"/>
    <property type="match status" value="1"/>
</dbReference>
<dbReference type="RefSeq" id="WP_078861433.1">
    <property type="nucleotide sequence ID" value="NZ_CP161949.1"/>
</dbReference>
<dbReference type="Gene3D" id="3.40.366.10">
    <property type="entry name" value="Malonyl-Coenzyme A Acyl Carrier Protein, domain 2"/>
    <property type="match status" value="1"/>
</dbReference>
<name>A0A1B1WA89_STRRO</name>
<dbReference type="GO" id="GO:0004314">
    <property type="term" value="F:[acyl-carrier-protein] S-malonyltransferase activity"/>
    <property type="evidence" value="ECO:0007669"/>
    <property type="project" value="TreeGrafter"/>
</dbReference>
<accession>A0A1B1WA89</accession>
<feature type="domain" description="Malonyl-CoA-[acyl-carrier-protein] transacylase small" evidence="1">
    <location>
        <begin position="140"/>
        <end position="194"/>
    </location>
</feature>
<evidence type="ECO:0000313" key="2">
    <source>
        <dbReference type="EMBL" id="ANW61956.1"/>
    </source>
</evidence>
<dbReference type="InterPro" id="IPR001227">
    <property type="entry name" value="Ac_transferase_dom_sf"/>
</dbReference>
<dbReference type="InterPro" id="IPR016035">
    <property type="entry name" value="Acyl_Trfase/lysoPLipase"/>
</dbReference>
<dbReference type="EMBL" id="KX346560">
    <property type="protein sequence ID" value="ANW61956.1"/>
    <property type="molecule type" value="Genomic_DNA"/>
</dbReference>
<dbReference type="GO" id="GO:0005829">
    <property type="term" value="C:cytosol"/>
    <property type="evidence" value="ECO:0007669"/>
    <property type="project" value="TreeGrafter"/>
</dbReference>
<proteinExistence type="predicted"/>
<dbReference type="SUPFAM" id="SSF52151">
    <property type="entry name" value="FabD/lysophospholipase-like"/>
    <property type="match status" value="1"/>
</dbReference>
<dbReference type="AlphaFoldDB" id="A0A1B1WA89"/>
<protein>
    <submittedName>
        <fullName evidence="2">Putative malonyl CoA-acyl carrier protein transacylase</fullName>
    </submittedName>
</protein>
<reference evidence="2" key="1">
    <citation type="journal article" date="2016" name="Appl. Environ. Microbiol.">
        <title>Functional genome mining for metabolites encoded by large gene clusters using heterologous expression of a whole genomic BAC library in Streptomyces.</title>
        <authorList>
            <person name="Xu M."/>
            <person name="Wang Y."/>
            <person name="Zhao Z."/>
            <person name="Gao G."/>
            <person name="Huang S."/>
            <person name="Kang Q."/>
            <person name="He X."/>
            <person name="Lin S."/>
            <person name="Pang X."/>
            <person name="Deng Z."/>
            <person name="Tao M."/>
        </authorList>
    </citation>
    <scope>NUCLEOTIDE SEQUENCE</scope>
    <source>
        <strain evidence="2">Sal35</strain>
    </source>
</reference>
<dbReference type="InterPro" id="IPR050858">
    <property type="entry name" value="Mal-CoA-ACP_Trans/PKS_FabD"/>
</dbReference>
<dbReference type="PANTHER" id="PTHR42681:SF6">
    <property type="entry name" value="BLL0263 PROTEIN"/>
    <property type="match status" value="1"/>
</dbReference>
<dbReference type="GO" id="GO:0006633">
    <property type="term" value="P:fatty acid biosynthetic process"/>
    <property type="evidence" value="ECO:0007669"/>
    <property type="project" value="TreeGrafter"/>
</dbReference>
<organism evidence="2">
    <name type="scientific">Streptomyces rochei</name>
    <name type="common">Streptomyces parvullus</name>
    <dbReference type="NCBI Taxonomy" id="1928"/>
    <lineage>
        <taxon>Bacteria</taxon>
        <taxon>Bacillati</taxon>
        <taxon>Actinomycetota</taxon>
        <taxon>Actinomycetes</taxon>
        <taxon>Kitasatosporales</taxon>
        <taxon>Streptomycetaceae</taxon>
        <taxon>Streptomyces</taxon>
        <taxon>Streptomyces rochei group</taxon>
    </lineage>
</organism>
<evidence type="ECO:0000259" key="1">
    <source>
        <dbReference type="Pfam" id="PF21124"/>
    </source>
</evidence>